<keyword evidence="2 3" id="KW-0342">GTP-binding</keyword>
<comment type="caution">
    <text evidence="5">The sequence shown here is derived from an EMBL/GenBank/DDBJ whole genome shotgun (WGS) entry which is preliminary data.</text>
</comment>
<evidence type="ECO:0000313" key="6">
    <source>
        <dbReference type="Proteomes" id="UP001174677"/>
    </source>
</evidence>
<name>A0ABQ9LYE1_HEVBR</name>
<dbReference type="InterPro" id="IPR006703">
    <property type="entry name" value="G_AIG1"/>
</dbReference>
<keyword evidence="3" id="KW-0472">Membrane</keyword>
<dbReference type="InterPro" id="IPR045058">
    <property type="entry name" value="GIMA/IAN/Toc"/>
</dbReference>
<evidence type="ECO:0000256" key="1">
    <source>
        <dbReference type="ARBA" id="ARBA00022741"/>
    </source>
</evidence>
<dbReference type="NCBIfam" id="TIGR00991">
    <property type="entry name" value="3a0901s02IAP34"/>
    <property type="match status" value="1"/>
</dbReference>
<dbReference type="CDD" id="cd01853">
    <property type="entry name" value="Toc34_like"/>
    <property type="match status" value="1"/>
</dbReference>
<sequence>MGSIIREWVGFQQFPSATQSKLVELFGKLKEEGASTLTILVMGKGGVGKSSTVNSVIGERVVNVNSFSSEVSRPVMVSRTRSGFSLNIIDTPGLVEGGYVSYQALELIKRFLLNKTIDVLLYVDRLDAYRVDDLDKQIISAISDNFGKEIWRKSLLVLTHAQLCPPDDLSYDVFSARRSEAVLKTICAGSRMRKRDFEDTAMPVGLVENSGRCNKNENDEKILPNGEAWIPSLVKEIIGVATNGNKSIVVDKRLIDGSESNDRGKVLIPLILGVQWLIVKWIQRAIKDDIAKGGKAL</sequence>
<dbReference type="Pfam" id="PF04548">
    <property type="entry name" value="AIG1"/>
    <property type="match status" value="1"/>
</dbReference>
<dbReference type="SUPFAM" id="SSF52540">
    <property type="entry name" value="P-loop containing nucleoside triphosphate hydrolases"/>
    <property type="match status" value="1"/>
</dbReference>
<protein>
    <recommendedName>
        <fullName evidence="3">Translocase of chloroplast</fullName>
        <ecNumber evidence="3">3.6.5.-</ecNumber>
    </recommendedName>
</protein>
<keyword evidence="3" id="KW-0812">Transmembrane</keyword>
<dbReference type="EMBL" id="JARPOI010000009">
    <property type="protein sequence ID" value="KAJ9171621.1"/>
    <property type="molecule type" value="Genomic_DNA"/>
</dbReference>
<proteinExistence type="inferred from homology"/>
<dbReference type="Gene3D" id="3.40.50.300">
    <property type="entry name" value="P-loop containing nucleotide triphosphate hydrolases"/>
    <property type="match status" value="1"/>
</dbReference>
<gene>
    <name evidence="5" type="ORF">P3X46_014959</name>
</gene>
<evidence type="ECO:0000313" key="5">
    <source>
        <dbReference type="EMBL" id="KAJ9171621.1"/>
    </source>
</evidence>
<dbReference type="PROSITE" id="PS51720">
    <property type="entry name" value="G_AIG1"/>
    <property type="match status" value="1"/>
</dbReference>
<comment type="similarity">
    <text evidence="3">Belongs to the TRAFAC class TrmE-Era-EngA-EngB-Septin-like GTPase superfamily. AIG1/Toc34/Toc159-like paraseptin GTPase family. TOC34 subfamily.</text>
</comment>
<keyword evidence="1 3" id="KW-0547">Nucleotide-binding</keyword>
<keyword evidence="3" id="KW-0934">Plastid</keyword>
<keyword evidence="3" id="KW-0150">Chloroplast</keyword>
<reference evidence="5" key="1">
    <citation type="journal article" date="2023" name="Plant Biotechnol. J.">
        <title>Chromosome-level wild Hevea brasiliensis genome provides new tools for genomic-assisted breeding and valuable loci to elevate rubber yield.</title>
        <authorList>
            <person name="Cheng H."/>
            <person name="Song X."/>
            <person name="Hu Y."/>
            <person name="Wu T."/>
            <person name="Yang Q."/>
            <person name="An Z."/>
            <person name="Feng S."/>
            <person name="Deng Z."/>
            <person name="Wu W."/>
            <person name="Zeng X."/>
            <person name="Tu M."/>
            <person name="Wang X."/>
            <person name="Huang H."/>
        </authorList>
    </citation>
    <scope>NUCLEOTIDE SEQUENCE</scope>
    <source>
        <strain evidence="5">MT/VB/25A 57/8</strain>
    </source>
</reference>
<keyword evidence="3" id="KW-0813">Transport</keyword>
<keyword evidence="3" id="KW-0378">Hydrolase</keyword>
<dbReference type="InterPro" id="IPR005688">
    <property type="entry name" value="Toc34"/>
</dbReference>
<evidence type="ECO:0000259" key="4">
    <source>
        <dbReference type="PROSITE" id="PS51720"/>
    </source>
</evidence>
<comment type="function">
    <text evidence="3">GTPase involved in protein precursor import into chloroplasts. Seems to recognize chloroplast-destined precursor proteins and regulate their presentation to the translocation channel through GTP hydrolysis.</text>
</comment>
<accession>A0ABQ9LYE1</accession>
<keyword evidence="6" id="KW-1185">Reference proteome</keyword>
<dbReference type="PIRSF" id="PIRSF038134">
    <property type="entry name" value="Toc34"/>
    <property type="match status" value="1"/>
</dbReference>
<keyword evidence="3" id="KW-0653">Protein transport</keyword>
<feature type="domain" description="AIG1-type G" evidence="4">
    <location>
        <begin position="34"/>
        <end position="258"/>
    </location>
</feature>
<dbReference type="InterPro" id="IPR027417">
    <property type="entry name" value="P-loop_NTPase"/>
</dbReference>
<evidence type="ECO:0000256" key="2">
    <source>
        <dbReference type="ARBA" id="ARBA00023134"/>
    </source>
</evidence>
<comment type="subunit">
    <text evidence="3">Homodimer.</text>
</comment>
<organism evidence="5 6">
    <name type="scientific">Hevea brasiliensis</name>
    <name type="common">Para rubber tree</name>
    <name type="synonym">Siphonia brasiliensis</name>
    <dbReference type="NCBI Taxonomy" id="3981"/>
    <lineage>
        <taxon>Eukaryota</taxon>
        <taxon>Viridiplantae</taxon>
        <taxon>Streptophyta</taxon>
        <taxon>Embryophyta</taxon>
        <taxon>Tracheophyta</taxon>
        <taxon>Spermatophyta</taxon>
        <taxon>Magnoliopsida</taxon>
        <taxon>eudicotyledons</taxon>
        <taxon>Gunneridae</taxon>
        <taxon>Pentapetalae</taxon>
        <taxon>rosids</taxon>
        <taxon>fabids</taxon>
        <taxon>Malpighiales</taxon>
        <taxon>Euphorbiaceae</taxon>
        <taxon>Crotonoideae</taxon>
        <taxon>Micrandreae</taxon>
        <taxon>Hevea</taxon>
    </lineage>
</organism>
<keyword evidence="3" id="KW-1002">Plastid outer membrane</keyword>
<comment type="subcellular location">
    <subcellularLocation>
        <location evidence="3">Plastid</location>
        <location evidence="3">Chloroplast outer membrane</location>
    </subcellularLocation>
</comment>
<evidence type="ECO:0000256" key="3">
    <source>
        <dbReference type="PIRNR" id="PIRNR038134"/>
    </source>
</evidence>
<dbReference type="PANTHER" id="PTHR10903:SF149">
    <property type="entry name" value="TRANSLOCASE OF CHLOROPLAST 33, CHLOROPLASTIC"/>
    <property type="match status" value="1"/>
</dbReference>
<dbReference type="Proteomes" id="UP001174677">
    <property type="component" value="Chromosome 9"/>
</dbReference>
<dbReference type="PANTHER" id="PTHR10903">
    <property type="entry name" value="GTPASE, IMAP FAMILY MEMBER-RELATED"/>
    <property type="match status" value="1"/>
</dbReference>
<dbReference type="EC" id="3.6.5.-" evidence="3"/>